<dbReference type="Proteomes" id="UP000321157">
    <property type="component" value="Unassembled WGS sequence"/>
</dbReference>
<dbReference type="GO" id="GO:0043565">
    <property type="term" value="F:sequence-specific DNA binding"/>
    <property type="evidence" value="ECO:0007669"/>
    <property type="project" value="InterPro"/>
</dbReference>
<dbReference type="PANTHER" id="PTHR32071">
    <property type="entry name" value="TRANSCRIPTIONAL REGULATORY PROTEIN"/>
    <property type="match status" value="1"/>
</dbReference>
<dbReference type="Gene3D" id="3.40.50.300">
    <property type="entry name" value="P-loop containing nucleotide triphosphate hydrolases"/>
    <property type="match status" value="1"/>
</dbReference>
<evidence type="ECO:0000256" key="1">
    <source>
        <dbReference type="ARBA" id="ARBA00022741"/>
    </source>
</evidence>
<evidence type="ECO:0000259" key="6">
    <source>
        <dbReference type="PROSITE" id="PS50045"/>
    </source>
</evidence>
<dbReference type="SMART" id="SM00382">
    <property type="entry name" value="AAA"/>
    <property type="match status" value="1"/>
</dbReference>
<dbReference type="Pfam" id="PF02954">
    <property type="entry name" value="HTH_8"/>
    <property type="match status" value="1"/>
</dbReference>
<dbReference type="GO" id="GO:0006355">
    <property type="term" value="P:regulation of DNA-templated transcription"/>
    <property type="evidence" value="ECO:0007669"/>
    <property type="project" value="InterPro"/>
</dbReference>
<dbReference type="FunFam" id="3.40.50.300:FF:000006">
    <property type="entry name" value="DNA-binding transcriptional regulator NtrC"/>
    <property type="match status" value="1"/>
</dbReference>
<gene>
    <name evidence="7" type="ORF">ADA01nite_13910</name>
</gene>
<evidence type="ECO:0000256" key="4">
    <source>
        <dbReference type="ARBA" id="ARBA00023125"/>
    </source>
</evidence>
<sequence length="620" mass="69419">MAIDLDTSTGTIPNYIQESWKRCQSKGIDPATIDKEHILGEYELTEYYEQYEELLYYSSPILEDVYHSIHGTEFLLLIATPEGYILDTLGEPSFLQQAENASLRKGANWLEESKGTNAIGTAIVEKKPILVHGHQHFFQDNHFLACAATPILDPDGQLLGILNLSSHQQNYHPFALSLVKRTAHSIEQALLLAHTQNQTKKLTKDLDFIYDHHPSSLITINKEGKITRLNFAAARTIGCSEQSTIGEPISSIISGLDPFTLTAAQEQKFSFKNQVFTTHILISDNHDQSCVILQGETQKQKGELTNRYHFTDIISNDPDMNETISIAKKVATLDISLLISGETGTGKELFAQSIHGASLRSDKPFIAINCSAIPEGLLESELFGYEKGAFTGAKSQGQAGKFEAADGGTLFLDEIGDMPLTAQVTLLRVLQERYITRIGGITPRPIDVRIIAATHKDLQKEIEAGRFRADLYFRLNGFTLKLPPLRNRTDLLLLAEHILSRLPFKKEKTELTEDAKAFITEYEWPGNFRQLENVLQQAAFLANHNRITKSLLLSLCPSSTAPIKEEQKREQKLMSLREHEIALIKQVLEQTDGNISLASKQLNIGRTTLYRKLKAYNLMS</sequence>
<dbReference type="PROSITE" id="PS00675">
    <property type="entry name" value="SIGMA54_INTERACT_1"/>
    <property type="match status" value="1"/>
</dbReference>
<evidence type="ECO:0000313" key="7">
    <source>
        <dbReference type="EMBL" id="GEN33931.1"/>
    </source>
</evidence>
<dbReference type="CDD" id="cd00009">
    <property type="entry name" value="AAA"/>
    <property type="match status" value="1"/>
</dbReference>
<dbReference type="PROSITE" id="PS00676">
    <property type="entry name" value="SIGMA54_INTERACT_2"/>
    <property type="match status" value="1"/>
</dbReference>
<dbReference type="Pfam" id="PF25601">
    <property type="entry name" value="AAA_lid_14"/>
    <property type="match status" value="1"/>
</dbReference>
<evidence type="ECO:0000256" key="3">
    <source>
        <dbReference type="ARBA" id="ARBA00023015"/>
    </source>
</evidence>
<dbReference type="RefSeq" id="WP_146809222.1">
    <property type="nucleotide sequence ID" value="NZ_BJXX01000057.1"/>
</dbReference>
<feature type="domain" description="Sigma-54 factor interaction" evidence="6">
    <location>
        <begin position="313"/>
        <end position="540"/>
    </location>
</feature>
<reference evidence="7 8" key="1">
    <citation type="submission" date="2019-07" db="EMBL/GenBank/DDBJ databases">
        <title>Whole genome shotgun sequence of Aneurinibacillus danicus NBRC 102444.</title>
        <authorList>
            <person name="Hosoyama A."/>
            <person name="Uohara A."/>
            <person name="Ohji S."/>
            <person name="Ichikawa N."/>
        </authorList>
    </citation>
    <scope>NUCLEOTIDE SEQUENCE [LARGE SCALE GENOMIC DNA]</scope>
    <source>
        <strain evidence="7 8">NBRC 102444</strain>
    </source>
</reference>
<keyword evidence="2" id="KW-0067">ATP-binding</keyword>
<dbReference type="InterPro" id="IPR027417">
    <property type="entry name" value="P-loop_NTPase"/>
</dbReference>
<dbReference type="AlphaFoldDB" id="A0A511V723"/>
<dbReference type="InterPro" id="IPR009057">
    <property type="entry name" value="Homeodomain-like_sf"/>
</dbReference>
<dbReference type="Gene3D" id="1.10.10.60">
    <property type="entry name" value="Homeodomain-like"/>
    <property type="match status" value="1"/>
</dbReference>
<dbReference type="PANTHER" id="PTHR32071:SF57">
    <property type="entry name" value="C4-DICARBOXYLATE TRANSPORT TRANSCRIPTIONAL REGULATORY PROTEIN DCTD"/>
    <property type="match status" value="1"/>
</dbReference>
<dbReference type="PROSITE" id="PS50045">
    <property type="entry name" value="SIGMA54_INTERACT_4"/>
    <property type="match status" value="1"/>
</dbReference>
<dbReference type="InterPro" id="IPR003593">
    <property type="entry name" value="AAA+_ATPase"/>
</dbReference>
<keyword evidence="1" id="KW-0547">Nucleotide-binding</keyword>
<dbReference type="InterPro" id="IPR029016">
    <property type="entry name" value="GAF-like_dom_sf"/>
</dbReference>
<dbReference type="EMBL" id="BJXX01000057">
    <property type="protein sequence ID" value="GEN33931.1"/>
    <property type="molecule type" value="Genomic_DNA"/>
</dbReference>
<dbReference type="SUPFAM" id="SSF55785">
    <property type="entry name" value="PYP-like sensor domain (PAS domain)"/>
    <property type="match status" value="1"/>
</dbReference>
<dbReference type="InterPro" id="IPR058031">
    <property type="entry name" value="AAA_lid_NorR"/>
</dbReference>
<evidence type="ECO:0000313" key="8">
    <source>
        <dbReference type="Proteomes" id="UP000321157"/>
    </source>
</evidence>
<dbReference type="SUPFAM" id="SSF46689">
    <property type="entry name" value="Homeodomain-like"/>
    <property type="match status" value="1"/>
</dbReference>
<dbReference type="GO" id="GO:0005524">
    <property type="term" value="F:ATP binding"/>
    <property type="evidence" value="ECO:0007669"/>
    <property type="project" value="UniProtKB-KW"/>
</dbReference>
<dbReference type="Gene3D" id="3.30.450.40">
    <property type="match status" value="1"/>
</dbReference>
<protein>
    <submittedName>
        <fullName evidence="7">Sigma-54-dependent Fis family transcriptional regulator</fullName>
    </submittedName>
</protein>
<dbReference type="InterPro" id="IPR002078">
    <property type="entry name" value="Sigma_54_int"/>
</dbReference>
<keyword evidence="8" id="KW-1185">Reference proteome</keyword>
<evidence type="ECO:0000256" key="2">
    <source>
        <dbReference type="ARBA" id="ARBA00022840"/>
    </source>
</evidence>
<dbReference type="Pfam" id="PF01590">
    <property type="entry name" value="GAF"/>
    <property type="match status" value="1"/>
</dbReference>
<organism evidence="7 8">
    <name type="scientific">Aneurinibacillus danicus</name>
    <dbReference type="NCBI Taxonomy" id="267746"/>
    <lineage>
        <taxon>Bacteria</taxon>
        <taxon>Bacillati</taxon>
        <taxon>Bacillota</taxon>
        <taxon>Bacilli</taxon>
        <taxon>Bacillales</taxon>
        <taxon>Paenibacillaceae</taxon>
        <taxon>Aneurinibacillus group</taxon>
        <taxon>Aneurinibacillus</taxon>
    </lineage>
</organism>
<dbReference type="Gene3D" id="1.10.8.60">
    <property type="match status" value="1"/>
</dbReference>
<dbReference type="Gene3D" id="3.30.450.20">
    <property type="entry name" value="PAS domain"/>
    <property type="match status" value="1"/>
</dbReference>
<dbReference type="InterPro" id="IPR002197">
    <property type="entry name" value="HTH_Fis"/>
</dbReference>
<dbReference type="Pfam" id="PF00158">
    <property type="entry name" value="Sigma54_activat"/>
    <property type="match status" value="1"/>
</dbReference>
<proteinExistence type="predicted"/>
<keyword evidence="3" id="KW-0805">Transcription regulation</keyword>
<accession>A0A511V723</accession>
<dbReference type="InterPro" id="IPR025662">
    <property type="entry name" value="Sigma_54_int_dom_ATP-bd_1"/>
</dbReference>
<dbReference type="SUPFAM" id="SSF52540">
    <property type="entry name" value="P-loop containing nucleoside triphosphate hydrolases"/>
    <property type="match status" value="1"/>
</dbReference>
<dbReference type="OrthoDB" id="9771372at2"/>
<dbReference type="InterPro" id="IPR035965">
    <property type="entry name" value="PAS-like_dom_sf"/>
</dbReference>
<name>A0A511V723_9BACL</name>
<evidence type="ECO:0000256" key="5">
    <source>
        <dbReference type="ARBA" id="ARBA00023163"/>
    </source>
</evidence>
<dbReference type="InterPro" id="IPR025943">
    <property type="entry name" value="Sigma_54_int_dom_ATP-bd_2"/>
</dbReference>
<dbReference type="SUPFAM" id="SSF55781">
    <property type="entry name" value="GAF domain-like"/>
    <property type="match status" value="1"/>
</dbReference>
<comment type="caution">
    <text evidence="7">The sequence shown here is derived from an EMBL/GenBank/DDBJ whole genome shotgun (WGS) entry which is preliminary data.</text>
</comment>
<dbReference type="InterPro" id="IPR003018">
    <property type="entry name" value="GAF"/>
</dbReference>
<keyword evidence="4" id="KW-0238">DNA-binding</keyword>
<keyword evidence="5" id="KW-0804">Transcription</keyword>
<dbReference type="PRINTS" id="PR01590">
    <property type="entry name" value="HTHFIS"/>
</dbReference>